<proteinExistence type="predicted"/>
<organism evidence="2 3">
    <name type="scientific">Penicillium subrubescens</name>
    <dbReference type="NCBI Taxonomy" id="1316194"/>
    <lineage>
        <taxon>Eukaryota</taxon>
        <taxon>Fungi</taxon>
        <taxon>Dikarya</taxon>
        <taxon>Ascomycota</taxon>
        <taxon>Pezizomycotina</taxon>
        <taxon>Eurotiomycetes</taxon>
        <taxon>Eurotiomycetidae</taxon>
        <taxon>Eurotiales</taxon>
        <taxon>Aspergillaceae</taxon>
        <taxon>Penicillium</taxon>
    </lineage>
</organism>
<evidence type="ECO:0000313" key="2">
    <source>
        <dbReference type="EMBL" id="OKP09735.1"/>
    </source>
</evidence>
<gene>
    <name evidence="2" type="ORF">PENSUB_4879</name>
</gene>
<accession>A0A1Q5UB78</accession>
<feature type="region of interest" description="Disordered" evidence="1">
    <location>
        <begin position="53"/>
        <end position="82"/>
    </location>
</feature>
<dbReference type="EMBL" id="MNBE01000469">
    <property type="protein sequence ID" value="OKP09735.1"/>
    <property type="molecule type" value="Genomic_DNA"/>
</dbReference>
<reference evidence="2 3" key="1">
    <citation type="submission" date="2016-10" db="EMBL/GenBank/DDBJ databases">
        <title>Genome sequence of the ascomycete fungus Penicillium subrubescens.</title>
        <authorList>
            <person name="De Vries R.P."/>
            <person name="Peng M."/>
            <person name="Dilokpimol A."/>
            <person name="Hilden K."/>
            <person name="Makela M.R."/>
            <person name="Grigoriev I."/>
            <person name="Riley R."/>
            <person name="Granchi Z."/>
        </authorList>
    </citation>
    <scope>NUCLEOTIDE SEQUENCE [LARGE SCALE GENOMIC DNA]</scope>
    <source>
        <strain evidence="2 3">CBS 132785</strain>
    </source>
</reference>
<sequence length="304" mass="34616">MAACVSMSSGCQLKGDVLGSSEDSLSPHRQERHSEFAVLSALKDMPRARCRRKGRRQRHINSRAARALTQTRTPPPPSLQEPAMPTALRELYMLSGMPEGFVPYQAQHFILQTMQRCLEQNAFQFAQKWLVSESQALGWTCPEALELHIFFRVLAKQQRKVRSDTFQEICRTVKDWQDSISNIRHAAVHRLAQDRSLLIEMSHAAVGFSRDLGASSSAAKFHRLSSFLKKVLPKSEPRGFQPTHDVVSQASSQKARLVHLIDRLRLLPRPIKKVLLLVEEEFTLGVQHFLQDEFPMRLNAKEES</sequence>
<keyword evidence="3" id="KW-1185">Reference proteome</keyword>
<dbReference type="AlphaFoldDB" id="A0A1Q5UB78"/>
<protein>
    <submittedName>
        <fullName evidence="2">Uncharacterized protein</fullName>
    </submittedName>
</protein>
<comment type="caution">
    <text evidence="2">The sequence shown here is derived from an EMBL/GenBank/DDBJ whole genome shotgun (WGS) entry which is preliminary data.</text>
</comment>
<evidence type="ECO:0000256" key="1">
    <source>
        <dbReference type="SAM" id="MobiDB-lite"/>
    </source>
</evidence>
<evidence type="ECO:0000313" key="3">
    <source>
        <dbReference type="Proteomes" id="UP000186955"/>
    </source>
</evidence>
<dbReference type="STRING" id="1316194.A0A1Q5UB78"/>
<dbReference type="Proteomes" id="UP000186955">
    <property type="component" value="Unassembled WGS sequence"/>
</dbReference>
<name>A0A1Q5UB78_9EURO</name>